<organism evidence="1 2">
    <name type="scientific">Geodermatophilus aquaeductus</name>
    <dbReference type="NCBI Taxonomy" id="1564161"/>
    <lineage>
        <taxon>Bacteria</taxon>
        <taxon>Bacillati</taxon>
        <taxon>Actinomycetota</taxon>
        <taxon>Actinomycetes</taxon>
        <taxon>Geodermatophilales</taxon>
        <taxon>Geodermatophilaceae</taxon>
        <taxon>Geodermatophilus</taxon>
    </lineage>
</organism>
<reference evidence="1 2" key="1">
    <citation type="submission" date="2017-05" db="EMBL/GenBank/DDBJ databases">
        <authorList>
            <person name="Varghese N."/>
            <person name="Submissions S."/>
        </authorList>
    </citation>
    <scope>NUCLEOTIDE SEQUENCE [LARGE SCALE GENOMIC DNA]</scope>
    <source>
        <strain evidence="1 2">DSM 46834</strain>
    </source>
</reference>
<name>A0A521FIY2_9ACTN</name>
<protein>
    <submittedName>
        <fullName evidence="1">Uncharacterized protein</fullName>
    </submittedName>
</protein>
<dbReference type="AlphaFoldDB" id="A0A521FIY2"/>
<keyword evidence="2" id="KW-1185">Reference proteome</keyword>
<gene>
    <name evidence="1" type="ORF">SAMN06273567_10910</name>
</gene>
<dbReference type="EMBL" id="FXTJ01000009">
    <property type="protein sequence ID" value="SMO95571.1"/>
    <property type="molecule type" value="Genomic_DNA"/>
</dbReference>
<proteinExistence type="predicted"/>
<sequence>MVLTPTRRDWEQVLRELTTQLADGRLYDCDLASLAQAMATTFAALERRMSLLP</sequence>
<accession>A0A521FIY2</accession>
<dbReference type="Proteomes" id="UP000317484">
    <property type="component" value="Unassembled WGS sequence"/>
</dbReference>
<evidence type="ECO:0000313" key="1">
    <source>
        <dbReference type="EMBL" id="SMO95571.1"/>
    </source>
</evidence>
<evidence type="ECO:0000313" key="2">
    <source>
        <dbReference type="Proteomes" id="UP000317484"/>
    </source>
</evidence>